<protein>
    <recommendedName>
        <fullName evidence="3">Toxin</fullName>
    </recommendedName>
</protein>
<evidence type="ECO:0000256" key="3">
    <source>
        <dbReference type="PIRNR" id="PIRNR029218"/>
    </source>
</evidence>
<proteinExistence type="inferred from homology"/>
<dbReference type="AlphaFoldDB" id="A0A1Y2S8L6"/>
<dbReference type="Gene3D" id="3.30.2310.20">
    <property type="entry name" value="RelE-like"/>
    <property type="match status" value="1"/>
</dbReference>
<dbReference type="InterPro" id="IPR035093">
    <property type="entry name" value="RelE/ParE_toxin_dom_sf"/>
</dbReference>
<dbReference type="PANTHER" id="PTHR33755">
    <property type="entry name" value="TOXIN PARE1-RELATED"/>
    <property type="match status" value="1"/>
</dbReference>
<dbReference type="RefSeq" id="WP_086110734.1">
    <property type="nucleotide sequence ID" value="NZ_CAWNGD010000086.1"/>
</dbReference>
<dbReference type="InterPro" id="IPR007712">
    <property type="entry name" value="RelE/ParE_toxin"/>
</dbReference>
<dbReference type="EMBL" id="MUBJ01000041">
    <property type="protein sequence ID" value="OTA14232.1"/>
    <property type="molecule type" value="Genomic_DNA"/>
</dbReference>
<dbReference type="Proteomes" id="UP000194350">
    <property type="component" value="Unassembled WGS sequence"/>
</dbReference>
<evidence type="ECO:0000256" key="1">
    <source>
        <dbReference type="ARBA" id="ARBA00006226"/>
    </source>
</evidence>
<comment type="caution">
    <text evidence="4">The sequence shown here is derived from an EMBL/GenBank/DDBJ whole genome shotgun (WGS) entry which is preliminary data.</text>
</comment>
<sequence>MYKLSNLASEDFEHIFEYTLLNFGVEQADEYTEGMHSALQTLAENPLMGHECPEIAIGLRRHDHQKHAIFYRCQSSEVYVLRILHQQMEPLRHFYPDMY</sequence>
<comment type="similarity">
    <text evidence="1 3">Belongs to the RelE toxin family.</text>
</comment>
<dbReference type="PIRSF" id="PIRSF029218">
    <property type="entry name" value="ParE"/>
    <property type="match status" value="1"/>
</dbReference>
<evidence type="ECO:0000256" key="2">
    <source>
        <dbReference type="ARBA" id="ARBA00022649"/>
    </source>
</evidence>
<reference evidence="4 5" key="1">
    <citation type="submission" date="2016-10" db="EMBL/GenBank/DDBJ databases">
        <title>Systematic genetic and metabolomic analysis of Xenorhabdus and Photorhabdus spp., highlights the requirements for a dual symbiotic and pathogenic life style.</title>
        <authorList>
            <person name="Tobias N.J."/>
            <person name="Wolff H."/>
            <person name="Djahanschiri B."/>
            <person name="Pidot S.J."/>
            <person name="Stinear T.P."/>
            <person name="Ebersberger I."/>
            <person name="Bode H.B."/>
        </authorList>
    </citation>
    <scope>NUCLEOTIDE SEQUENCE [LARGE SCALE GENOMIC DNA]</scope>
    <source>
        <strain evidence="4 5">DSM 22392</strain>
    </source>
</reference>
<keyword evidence="5" id="KW-1185">Reference proteome</keyword>
<dbReference type="Pfam" id="PF05016">
    <property type="entry name" value="ParE_toxin"/>
    <property type="match status" value="1"/>
</dbReference>
<dbReference type="InterPro" id="IPR051803">
    <property type="entry name" value="TA_system_RelE-like_toxin"/>
</dbReference>
<evidence type="ECO:0000313" key="4">
    <source>
        <dbReference type="EMBL" id="OTA14232.1"/>
    </source>
</evidence>
<dbReference type="OrthoDB" id="516834at2"/>
<dbReference type="STRING" id="351656.Xvie_03890"/>
<dbReference type="PANTHER" id="PTHR33755:SF3">
    <property type="entry name" value="TOXIN"/>
    <property type="match status" value="1"/>
</dbReference>
<organism evidence="4 5">
    <name type="scientific">Xenorhabdus vietnamensis</name>
    <dbReference type="NCBI Taxonomy" id="351656"/>
    <lineage>
        <taxon>Bacteria</taxon>
        <taxon>Pseudomonadati</taxon>
        <taxon>Pseudomonadota</taxon>
        <taxon>Gammaproteobacteria</taxon>
        <taxon>Enterobacterales</taxon>
        <taxon>Morganellaceae</taxon>
        <taxon>Xenorhabdus</taxon>
    </lineage>
</organism>
<dbReference type="InterPro" id="IPR028344">
    <property type="entry name" value="ParE1/4"/>
</dbReference>
<gene>
    <name evidence="4" type="ORF">Xvie_03890</name>
</gene>
<keyword evidence="2" id="KW-1277">Toxin-antitoxin system</keyword>
<name>A0A1Y2S8L6_9GAMM</name>
<accession>A0A1Y2S8L6</accession>
<evidence type="ECO:0000313" key="5">
    <source>
        <dbReference type="Proteomes" id="UP000194350"/>
    </source>
</evidence>